<evidence type="ECO:0008006" key="3">
    <source>
        <dbReference type="Google" id="ProtNLM"/>
    </source>
</evidence>
<name>A0A1M7B9R1_9FLAO</name>
<dbReference type="AlphaFoldDB" id="A0A1M7B9R1"/>
<dbReference type="EMBL" id="FRBY01000001">
    <property type="protein sequence ID" value="SHL51661.1"/>
    <property type="molecule type" value="Genomic_DNA"/>
</dbReference>
<evidence type="ECO:0000313" key="2">
    <source>
        <dbReference type="Proteomes" id="UP000184121"/>
    </source>
</evidence>
<organism evidence="1 2">
    <name type="scientific">Flavobacterium saccharophilum</name>
    <dbReference type="NCBI Taxonomy" id="29534"/>
    <lineage>
        <taxon>Bacteria</taxon>
        <taxon>Pseudomonadati</taxon>
        <taxon>Bacteroidota</taxon>
        <taxon>Flavobacteriia</taxon>
        <taxon>Flavobacteriales</taxon>
        <taxon>Flavobacteriaceae</taxon>
        <taxon>Flavobacterium</taxon>
    </lineage>
</organism>
<protein>
    <recommendedName>
        <fullName evidence="3">TonB protein C-terminal</fullName>
    </recommendedName>
</protein>
<keyword evidence="2" id="KW-1185">Reference proteome</keyword>
<gene>
    <name evidence="1" type="ORF">SAMN05444366_0979</name>
</gene>
<dbReference type="OrthoDB" id="1095452at2"/>
<accession>A0A1M7B9R1</accession>
<dbReference type="RefSeq" id="WP_086065150.1">
    <property type="nucleotide sequence ID" value="NZ_FRBY01000001.1"/>
</dbReference>
<evidence type="ECO:0000313" key="1">
    <source>
        <dbReference type="EMBL" id="SHL51661.1"/>
    </source>
</evidence>
<dbReference type="Proteomes" id="UP000184121">
    <property type="component" value="Unassembled WGS sequence"/>
</dbReference>
<sequence>MERKYKLTIPEPCTESWDKMTPNENGRFCLSCSKTVIDFTSMLPNEVQHFFIQNQNQNICGRFKNSQLETITIQIPSRVLYTQIHYHKMFLLALFIAMGTTLFSCQDKNGNKQKIDKVEVVQDDTPVEHISVGDPKINNLHDTIVPPPPPPKVDQVKFVKGKAEINSAKNIKLKTNNCDETTKQKTTVEDLVYNGAVAIETNAEFPGGIEQFYNFFQKEFKKPEDMNTVNLKIKLSFVVERNGSTSFLQSDPIIDKTLETEIIKVLSLCPKWQPATSNGKKIRMQYSLPIVLE</sequence>
<reference evidence="2" key="1">
    <citation type="submission" date="2016-11" db="EMBL/GenBank/DDBJ databases">
        <authorList>
            <person name="Varghese N."/>
            <person name="Submissions S."/>
        </authorList>
    </citation>
    <scope>NUCLEOTIDE SEQUENCE [LARGE SCALE GENOMIC DNA]</scope>
    <source>
        <strain evidence="2">DSM 1811</strain>
    </source>
</reference>
<dbReference type="STRING" id="29534.SAMN05444366_0979"/>
<proteinExistence type="predicted"/>